<feature type="region of interest" description="Disordered" evidence="1">
    <location>
        <begin position="423"/>
        <end position="518"/>
    </location>
</feature>
<protein>
    <recommendedName>
        <fullName evidence="4">Collagen alpha-1(I) chain-like</fullName>
    </recommendedName>
</protein>
<keyword evidence="3" id="KW-1185">Reference proteome</keyword>
<name>A0ABN8Y7W6_RANTA</name>
<feature type="compositionally biased region" description="Polar residues" evidence="1">
    <location>
        <begin position="97"/>
        <end position="106"/>
    </location>
</feature>
<feature type="region of interest" description="Disordered" evidence="1">
    <location>
        <begin position="81"/>
        <end position="123"/>
    </location>
</feature>
<feature type="region of interest" description="Disordered" evidence="1">
    <location>
        <begin position="144"/>
        <end position="249"/>
    </location>
</feature>
<gene>
    <name evidence="2" type="ORF">MRATA1EN1_LOCUS5619</name>
</gene>
<organism evidence="2 3">
    <name type="scientific">Rangifer tarandus platyrhynchus</name>
    <name type="common">Svalbard reindeer</name>
    <dbReference type="NCBI Taxonomy" id="3082113"/>
    <lineage>
        <taxon>Eukaryota</taxon>
        <taxon>Metazoa</taxon>
        <taxon>Chordata</taxon>
        <taxon>Craniata</taxon>
        <taxon>Vertebrata</taxon>
        <taxon>Euteleostomi</taxon>
        <taxon>Mammalia</taxon>
        <taxon>Eutheria</taxon>
        <taxon>Laurasiatheria</taxon>
        <taxon>Artiodactyla</taxon>
        <taxon>Ruminantia</taxon>
        <taxon>Pecora</taxon>
        <taxon>Cervidae</taxon>
        <taxon>Odocoileinae</taxon>
        <taxon>Rangifer</taxon>
    </lineage>
</organism>
<evidence type="ECO:0008006" key="4">
    <source>
        <dbReference type="Google" id="ProtNLM"/>
    </source>
</evidence>
<feature type="compositionally biased region" description="Basic and acidic residues" evidence="1">
    <location>
        <begin position="549"/>
        <end position="558"/>
    </location>
</feature>
<dbReference type="EMBL" id="OX459950">
    <property type="protein sequence ID" value="CAI9156657.1"/>
    <property type="molecule type" value="Genomic_DNA"/>
</dbReference>
<proteinExistence type="predicted"/>
<evidence type="ECO:0000313" key="2">
    <source>
        <dbReference type="EMBL" id="CAI9156657.1"/>
    </source>
</evidence>
<reference evidence="2" key="1">
    <citation type="submission" date="2023-04" db="EMBL/GenBank/DDBJ databases">
        <authorList>
            <consortium name="ELIXIR-Norway"/>
        </authorList>
    </citation>
    <scope>NUCLEOTIDE SEQUENCE [LARGE SCALE GENOMIC DNA]</scope>
</reference>
<dbReference type="Proteomes" id="UP001176941">
    <property type="component" value="Chromosome 14"/>
</dbReference>
<evidence type="ECO:0000313" key="3">
    <source>
        <dbReference type="Proteomes" id="UP001176941"/>
    </source>
</evidence>
<accession>A0ABN8Y7W6</accession>
<feature type="compositionally biased region" description="Polar residues" evidence="1">
    <location>
        <begin position="427"/>
        <end position="438"/>
    </location>
</feature>
<evidence type="ECO:0000256" key="1">
    <source>
        <dbReference type="SAM" id="MobiDB-lite"/>
    </source>
</evidence>
<sequence length="659" mass="69028">MPCQGPQPAGVVAAGKSRLRKGPTSRLPSVSRLGPLALTGRFLDCVPLGPFLWTACLSPFKLPNRDPQAVACEQQTLTSQLGRPRVRGQPHQALARASSQGPSSSRHLLDTRPGSLQWPRSKISEAGGKTLLRGRLARSSGISLASQLPMPPKGLAGQLPPSHMSKGQVPPVRDAAGKQEAAGEARAGPSAAIQHKTGQKNACTRPSNCDRKEGSAAGCSGGQATRGGWASPRRPPGAGPGGGARDTAGPQASLLAHWADLWMRSKARPALRAAEGLTAPSGQPRLPVEWGLKSEGGVIACCPLGARGHVTLGTGPRLQQQDLAFRPGQRGRPLNRTCLQDFLALKTLVLDKTILSAAAPSAPDSHTEPRRGGARCSGWHAAQLCYPASTPLRGPSHQVLNLPSKQSPLGSCRLHGGPLSRWLPRASKTTCDPRSSCTWKARLNPLSPHGDPGPRGPPALISLHAQRRSVGSRPRPPGSVPRTKSEGREQEFLSGAGRVCRSPASTGRPGAGRRRDGPGLRAQIRAAAVRGPALVSCSGAAYITAGSTEGRRGGEQARRPPGAVRRPSSFIRGESASQARVVRVTRTRRGDGNADSRAAGPATECRGFPPPTGGHPKALFPGRAQRPRQTLPAPRCPLSPSKQTDRPEESVSLPAYPTP</sequence>
<feature type="region of interest" description="Disordered" evidence="1">
    <location>
        <begin position="547"/>
        <end position="659"/>
    </location>
</feature>
<feature type="region of interest" description="Disordered" evidence="1">
    <location>
        <begin position="1"/>
        <end position="27"/>
    </location>
</feature>